<organism evidence="3">
    <name type="scientific">Medioppia subpectinata</name>
    <dbReference type="NCBI Taxonomy" id="1979941"/>
    <lineage>
        <taxon>Eukaryota</taxon>
        <taxon>Metazoa</taxon>
        <taxon>Ecdysozoa</taxon>
        <taxon>Arthropoda</taxon>
        <taxon>Chelicerata</taxon>
        <taxon>Arachnida</taxon>
        <taxon>Acari</taxon>
        <taxon>Acariformes</taxon>
        <taxon>Sarcoptiformes</taxon>
        <taxon>Oribatida</taxon>
        <taxon>Brachypylina</taxon>
        <taxon>Oppioidea</taxon>
        <taxon>Oppiidae</taxon>
        <taxon>Medioppia</taxon>
    </lineage>
</organism>
<feature type="transmembrane region" description="Helical" evidence="2">
    <location>
        <begin position="209"/>
        <end position="228"/>
    </location>
</feature>
<feature type="transmembrane region" description="Helical" evidence="2">
    <location>
        <begin position="358"/>
        <end position="381"/>
    </location>
</feature>
<feature type="transmembrane region" description="Helical" evidence="2">
    <location>
        <begin position="748"/>
        <end position="774"/>
    </location>
</feature>
<feature type="compositionally biased region" description="Polar residues" evidence="1">
    <location>
        <begin position="1"/>
        <end position="22"/>
    </location>
</feature>
<dbReference type="InterPro" id="IPR039720">
    <property type="entry name" value="TMEM94"/>
</dbReference>
<feature type="transmembrane region" description="Helical" evidence="2">
    <location>
        <begin position="387"/>
        <end position="405"/>
    </location>
</feature>
<dbReference type="EMBL" id="OC867192">
    <property type="protein sequence ID" value="CAD7633365.1"/>
    <property type="molecule type" value="Genomic_DNA"/>
</dbReference>
<feature type="transmembrane region" description="Helical" evidence="2">
    <location>
        <begin position="570"/>
        <end position="589"/>
    </location>
</feature>
<keyword evidence="2" id="KW-0812">Transmembrane</keyword>
<feature type="transmembrane region" description="Helical" evidence="2">
    <location>
        <begin position="320"/>
        <end position="342"/>
    </location>
</feature>
<keyword evidence="2" id="KW-1133">Transmembrane helix</keyword>
<dbReference type="AlphaFoldDB" id="A0A7R9L1U6"/>
<evidence type="ECO:0008006" key="5">
    <source>
        <dbReference type="Google" id="ProtNLM"/>
    </source>
</evidence>
<dbReference type="InterPro" id="IPR023298">
    <property type="entry name" value="ATPase_P-typ_TM_dom_sf"/>
</dbReference>
<feature type="transmembrane region" description="Helical" evidence="2">
    <location>
        <begin position="249"/>
        <end position="279"/>
    </location>
</feature>
<dbReference type="PANTHER" id="PTHR13219">
    <property type="entry name" value="TRANSMEMBRANE PROTEIN 94"/>
    <property type="match status" value="1"/>
</dbReference>
<dbReference type="PANTHER" id="PTHR13219:SF6">
    <property type="entry name" value="TRANSMEMBRANE PROTEIN 94"/>
    <property type="match status" value="1"/>
</dbReference>
<feature type="region of interest" description="Disordered" evidence="1">
    <location>
        <begin position="1"/>
        <end position="26"/>
    </location>
</feature>
<dbReference type="EMBL" id="CAJPIZ010012617">
    <property type="protein sequence ID" value="CAG2113795.1"/>
    <property type="molecule type" value="Genomic_DNA"/>
</dbReference>
<proteinExistence type="predicted"/>
<dbReference type="Gene3D" id="1.20.1110.10">
    <property type="entry name" value="Calcium-transporting ATPase, transmembrane domain"/>
    <property type="match status" value="2"/>
</dbReference>
<dbReference type="OrthoDB" id="5568754at2759"/>
<feature type="transmembrane region" description="Helical" evidence="2">
    <location>
        <begin position="719"/>
        <end position="742"/>
    </location>
</feature>
<evidence type="ECO:0000313" key="3">
    <source>
        <dbReference type="EMBL" id="CAD7633365.1"/>
    </source>
</evidence>
<keyword evidence="4" id="KW-1185">Reference proteome</keyword>
<evidence type="ECO:0000256" key="2">
    <source>
        <dbReference type="SAM" id="Phobius"/>
    </source>
</evidence>
<feature type="transmembrane region" description="Helical" evidence="2">
    <location>
        <begin position="681"/>
        <end position="703"/>
    </location>
</feature>
<feature type="transmembrane region" description="Helical" evidence="2">
    <location>
        <begin position="610"/>
        <end position="640"/>
    </location>
</feature>
<feature type="transmembrane region" description="Helical" evidence="2">
    <location>
        <begin position="540"/>
        <end position="564"/>
    </location>
</feature>
<name>A0A7R9L1U6_9ACAR</name>
<evidence type="ECO:0000256" key="1">
    <source>
        <dbReference type="SAM" id="MobiDB-lite"/>
    </source>
</evidence>
<dbReference type="Proteomes" id="UP000759131">
    <property type="component" value="Unassembled WGS sequence"/>
</dbReference>
<accession>A0A7R9L1U6</accession>
<evidence type="ECO:0000313" key="4">
    <source>
        <dbReference type="Proteomes" id="UP000759131"/>
    </source>
</evidence>
<protein>
    <recommendedName>
        <fullName evidence="5">Cation-transporting P-type ATPase C-terminal domain-containing protein</fullName>
    </recommendedName>
</protein>
<feature type="transmembrane region" description="Helical" evidence="2">
    <location>
        <begin position="179"/>
        <end position="203"/>
    </location>
</feature>
<sequence length="807" mass="90320">MSKATSNLSPSPSRITTSTGTEGSAPIAFDMSNRAKLPKGIENIRPHLENVDNVPLLVSLFTDCVPEATKDMIKIMQEYGEVVCVVGSAANIANVAIFLQADASIGVEPMYPQVCITEPIKEADGYIESLPDNFIGPTDLARQLVTLPCSLSLYRQNSMIFYQLILEARHYMLKMRNCFQFFLSSCLSLSLAQLLTSLLFLPPLLSPGVVLWLACIVLPILSSSLMGTHMDDKVMTIATGKKLHLNKEVLISILYFFMCYLIKFAPSVLVSVLCFGLIIGHSCHDMHVGLLTAGPCWMFSDVKANITGETDDFFWSSRLLIGQTIASLFLVLYIVIISIGFVHRNHLIWQRSPLTNKWWIFISIGLLISHALLCLIEISLYVRSTQIATQFIASIPVYVWCIENIRPHLENVDNVPLLVSLFTDCVPEATKDMIKIMQEYGEVVCVVGSAANIANVAIFLQADASIGVEPMYPQVCITEPIKEADGYIESLPDNFIGPTDLARQLVTLPCSLSLYRQNSMIFYQLILEARHYMLKMRNCFQFFLSSCLSLSLAQLLTSLLFLPPLLSPGVVLWLACIVLPILSSSLMGTHMDDKVMTIATGKKLHLNKEVLISILYFFMCYLIKFAPSVLVSVLCFGLIIGHSCHDMHVGLLTAGPCWMFSDVKANITGETDDFFWSSRLLIGQTIASLFLVLYIVIISIGFVHRNHLIWQRSPLTNKWWIFISIGLLISHALLCLIEISLYVRSTQIATQFIASIPVYVWCLGFLWPLLLLSINTFTKRHEIKVYGRQQRRARLEFGTKLGMNSPF</sequence>
<gene>
    <name evidence="3" type="ORF">OSB1V03_LOCUS13762</name>
</gene>
<reference evidence="3" key="1">
    <citation type="submission" date="2020-11" db="EMBL/GenBank/DDBJ databases">
        <authorList>
            <person name="Tran Van P."/>
        </authorList>
    </citation>
    <scope>NUCLEOTIDE SEQUENCE</scope>
</reference>
<keyword evidence="2" id="KW-0472">Membrane</keyword>
<dbReference type="SUPFAM" id="SSF81665">
    <property type="entry name" value="Calcium ATPase, transmembrane domain M"/>
    <property type="match status" value="2"/>
</dbReference>